<evidence type="ECO:0000313" key="2">
    <source>
        <dbReference type="Proteomes" id="UP000248257"/>
    </source>
</evidence>
<reference evidence="1 2" key="1">
    <citation type="submission" date="2017-07" db="EMBL/GenBank/DDBJ databases">
        <title>A draft genome sequence of Komagataeibacter xylinus LMG 1515.</title>
        <authorList>
            <person name="Skraban J."/>
            <person name="Cleenwerck I."/>
            <person name="Vandamme P."/>
            <person name="Trcek J."/>
        </authorList>
    </citation>
    <scope>NUCLEOTIDE SEQUENCE [LARGE SCALE GENOMIC DNA]</scope>
    <source>
        <strain evidence="1 2">LMG 1515</strain>
    </source>
</reference>
<organism evidence="1 2">
    <name type="scientific">Komagataeibacter xylinus</name>
    <name type="common">Gluconacetobacter xylinus</name>
    <dbReference type="NCBI Taxonomy" id="28448"/>
    <lineage>
        <taxon>Bacteria</taxon>
        <taxon>Pseudomonadati</taxon>
        <taxon>Pseudomonadota</taxon>
        <taxon>Alphaproteobacteria</taxon>
        <taxon>Acetobacterales</taxon>
        <taxon>Acetobacteraceae</taxon>
        <taxon>Komagataeibacter</taxon>
    </lineage>
</organism>
<sequence>MAGERTASRSDDLGPSHGPIMAGLLRLRVQFCVSAGRCAGFFLLHTVEQSMRLRRGDDVMERQYFRTIGNKKKPEWRR</sequence>
<dbReference type="EMBL" id="NKUC01000001">
    <property type="protein sequence ID" value="PYD58895.1"/>
    <property type="molecule type" value="Genomic_DNA"/>
</dbReference>
<name>A0A318PYE3_KOMXY</name>
<gene>
    <name evidence="1" type="ORF">CFR75_01290</name>
</gene>
<dbReference type="AlphaFoldDB" id="A0A318PYE3"/>
<protein>
    <submittedName>
        <fullName evidence="1">Uncharacterized protein</fullName>
    </submittedName>
</protein>
<comment type="caution">
    <text evidence="1">The sequence shown here is derived from an EMBL/GenBank/DDBJ whole genome shotgun (WGS) entry which is preliminary data.</text>
</comment>
<dbReference type="Proteomes" id="UP000248257">
    <property type="component" value="Unassembled WGS sequence"/>
</dbReference>
<proteinExistence type="predicted"/>
<evidence type="ECO:0000313" key="1">
    <source>
        <dbReference type="EMBL" id="PYD58895.1"/>
    </source>
</evidence>
<keyword evidence="2" id="KW-1185">Reference proteome</keyword>
<accession>A0A318PYE3</accession>